<evidence type="ECO:0000256" key="2">
    <source>
        <dbReference type="SAM" id="MobiDB-lite"/>
    </source>
</evidence>
<protein>
    <submittedName>
        <fullName evidence="6">Coiled-coil-helix-coiled-coil-helix domain-containing protein 5</fullName>
    </submittedName>
</protein>
<dbReference type="AlphaFoldDB" id="A0AAJ7WYQ4"/>
<evidence type="ECO:0000313" key="6">
    <source>
        <dbReference type="RefSeq" id="XP_032814925.1"/>
    </source>
</evidence>
<gene>
    <name evidence="6" type="primary">CHCHD5</name>
</gene>
<dbReference type="CTD" id="84269"/>
<dbReference type="Pfam" id="PF06747">
    <property type="entry name" value="CHCH"/>
    <property type="match status" value="1"/>
</dbReference>
<dbReference type="Gene3D" id="1.10.287.2900">
    <property type="match status" value="2"/>
</dbReference>
<feature type="domain" description="IMS import disulfide relay-system CHCH-CHCH-like Cx9C" evidence="4">
    <location>
        <begin position="39"/>
        <end position="83"/>
    </location>
</feature>
<keyword evidence="5" id="KW-1185">Reference proteome</keyword>
<dbReference type="InterPro" id="IPR010625">
    <property type="entry name" value="CHCH"/>
</dbReference>
<dbReference type="GO" id="GO:0045333">
    <property type="term" value="P:cellular respiration"/>
    <property type="evidence" value="ECO:0007669"/>
    <property type="project" value="TreeGrafter"/>
</dbReference>
<evidence type="ECO:0000256" key="1">
    <source>
        <dbReference type="ARBA" id="ARBA00023157"/>
    </source>
</evidence>
<feature type="domain" description="CHCH" evidence="3">
    <location>
        <begin position="92"/>
        <end position="125"/>
    </location>
</feature>
<dbReference type="Proteomes" id="UP001318040">
    <property type="component" value="Chromosome 22"/>
</dbReference>
<sequence>MGKTGRHRNEWEPDRALGTGTGSRDLSRCQTPGTMQAAMEVAQRYCSTELESYAQCVASNPSTWGVKCHDLKAQVSKCTSSHPVVRKIQAACASEFGAFETCLKENASAVLLCSSHMKGFLACAERVDTGLPITGVAQSTCEKS</sequence>
<feature type="region of interest" description="Disordered" evidence="2">
    <location>
        <begin position="1"/>
        <end position="28"/>
    </location>
</feature>
<dbReference type="PROSITE" id="PS51808">
    <property type="entry name" value="CHCH"/>
    <property type="match status" value="1"/>
</dbReference>
<name>A0AAJ7WYQ4_PETMA</name>
<organism evidence="5 6">
    <name type="scientific">Petromyzon marinus</name>
    <name type="common">Sea lamprey</name>
    <dbReference type="NCBI Taxonomy" id="7757"/>
    <lineage>
        <taxon>Eukaryota</taxon>
        <taxon>Metazoa</taxon>
        <taxon>Chordata</taxon>
        <taxon>Craniata</taxon>
        <taxon>Vertebrata</taxon>
        <taxon>Cyclostomata</taxon>
        <taxon>Hyperoartia</taxon>
        <taxon>Petromyzontiformes</taxon>
        <taxon>Petromyzontidae</taxon>
        <taxon>Petromyzon</taxon>
    </lineage>
</organism>
<dbReference type="KEGG" id="pmrn:116945005"/>
<proteinExistence type="predicted"/>
<evidence type="ECO:0000259" key="3">
    <source>
        <dbReference type="Pfam" id="PF06747"/>
    </source>
</evidence>
<dbReference type="InterPro" id="IPR052848">
    <property type="entry name" value="CHCH_domain-containing_protein"/>
</dbReference>
<reference evidence="6" key="1">
    <citation type="submission" date="2025-08" db="UniProtKB">
        <authorList>
            <consortium name="RefSeq"/>
        </authorList>
    </citation>
    <scope>IDENTIFICATION</scope>
    <source>
        <tissue evidence="6">Sperm</tissue>
    </source>
</reference>
<accession>A0AAJ7WYQ4</accession>
<evidence type="ECO:0000313" key="5">
    <source>
        <dbReference type="Proteomes" id="UP001318040"/>
    </source>
</evidence>
<keyword evidence="1" id="KW-1015">Disulfide bond</keyword>
<evidence type="ECO:0000259" key="4">
    <source>
        <dbReference type="Pfam" id="PF16860"/>
    </source>
</evidence>
<dbReference type="PANTHER" id="PTHR47106">
    <property type="entry name" value="COILED-COIL-HELIX-COILED-COIL-HELIX DOMAIN-CONTAINING PROTEIN 5"/>
    <property type="match status" value="1"/>
</dbReference>
<dbReference type="Pfam" id="PF16860">
    <property type="entry name" value="CX9C"/>
    <property type="match status" value="1"/>
</dbReference>
<dbReference type="GO" id="GO:0005758">
    <property type="term" value="C:mitochondrial intermembrane space"/>
    <property type="evidence" value="ECO:0007669"/>
    <property type="project" value="TreeGrafter"/>
</dbReference>
<dbReference type="InterPro" id="IPR031731">
    <property type="entry name" value="CX9C"/>
</dbReference>
<dbReference type="PANTHER" id="PTHR47106:SF1">
    <property type="entry name" value="COILED-COIL-HELIX-COILED-COIL-HELIX DOMAIN-CONTAINING PROTEIN 5"/>
    <property type="match status" value="1"/>
</dbReference>
<dbReference type="RefSeq" id="XP_032814925.1">
    <property type="nucleotide sequence ID" value="XM_032959034.1"/>
</dbReference>